<dbReference type="AlphaFoldDB" id="A0A0A9CXI2"/>
<keyword evidence="2" id="KW-0067">ATP-binding</keyword>
<proteinExistence type="predicted"/>
<evidence type="ECO:0000313" key="2">
    <source>
        <dbReference type="EMBL" id="JAD81049.1"/>
    </source>
</evidence>
<reference evidence="2" key="1">
    <citation type="submission" date="2014-09" db="EMBL/GenBank/DDBJ databases">
        <authorList>
            <person name="Magalhaes I.L.F."/>
            <person name="Oliveira U."/>
            <person name="Santos F.R."/>
            <person name="Vidigal T.H.D.A."/>
            <person name="Brescovit A.D."/>
            <person name="Santos A.J."/>
        </authorList>
    </citation>
    <scope>NUCLEOTIDE SEQUENCE</scope>
    <source>
        <tissue evidence="2">Shoot tissue taken approximately 20 cm above the soil surface</tissue>
    </source>
</reference>
<dbReference type="GO" id="GO:0005524">
    <property type="term" value="F:ATP binding"/>
    <property type="evidence" value="ECO:0007669"/>
    <property type="project" value="UniProtKB-KW"/>
</dbReference>
<keyword evidence="2" id="KW-0547">Nucleotide-binding</keyword>
<accession>A0A0A9CXI2</accession>
<dbReference type="EMBL" id="GBRH01216846">
    <property type="protein sequence ID" value="JAD81049.1"/>
    <property type="molecule type" value="Transcribed_RNA"/>
</dbReference>
<keyword evidence="1" id="KW-0732">Signal</keyword>
<feature type="signal peptide" evidence="1">
    <location>
        <begin position="1"/>
        <end position="23"/>
    </location>
</feature>
<organism evidence="2">
    <name type="scientific">Arundo donax</name>
    <name type="common">Giant reed</name>
    <name type="synonym">Donax arundinaceus</name>
    <dbReference type="NCBI Taxonomy" id="35708"/>
    <lineage>
        <taxon>Eukaryota</taxon>
        <taxon>Viridiplantae</taxon>
        <taxon>Streptophyta</taxon>
        <taxon>Embryophyta</taxon>
        <taxon>Tracheophyta</taxon>
        <taxon>Spermatophyta</taxon>
        <taxon>Magnoliopsida</taxon>
        <taxon>Liliopsida</taxon>
        <taxon>Poales</taxon>
        <taxon>Poaceae</taxon>
        <taxon>PACMAD clade</taxon>
        <taxon>Arundinoideae</taxon>
        <taxon>Arundineae</taxon>
        <taxon>Arundo</taxon>
    </lineage>
</organism>
<dbReference type="GO" id="GO:0006508">
    <property type="term" value="P:proteolysis"/>
    <property type="evidence" value="ECO:0007669"/>
    <property type="project" value="UniProtKB-KW"/>
</dbReference>
<reference evidence="2" key="2">
    <citation type="journal article" date="2015" name="Data Brief">
        <title>Shoot transcriptome of the giant reed, Arundo donax.</title>
        <authorList>
            <person name="Barrero R.A."/>
            <person name="Guerrero F.D."/>
            <person name="Moolhuijzen P."/>
            <person name="Goolsby J.A."/>
            <person name="Tidwell J."/>
            <person name="Bellgard S.E."/>
            <person name="Bellgard M.I."/>
        </authorList>
    </citation>
    <scope>NUCLEOTIDE SEQUENCE</scope>
    <source>
        <tissue evidence="2">Shoot tissue taken approximately 20 cm above the soil surface</tissue>
    </source>
</reference>
<protein>
    <submittedName>
        <fullName evidence="2">ATP-dependent clp protease ATP-binding subunit clpx, putative</fullName>
    </submittedName>
</protein>
<name>A0A0A9CXI2_ARUDO</name>
<feature type="chain" id="PRO_5002060987" evidence="1">
    <location>
        <begin position="24"/>
        <end position="37"/>
    </location>
</feature>
<dbReference type="GO" id="GO:0008233">
    <property type="term" value="F:peptidase activity"/>
    <property type="evidence" value="ECO:0007669"/>
    <property type="project" value="UniProtKB-KW"/>
</dbReference>
<keyword evidence="2" id="KW-0378">Hydrolase</keyword>
<evidence type="ECO:0000256" key="1">
    <source>
        <dbReference type="SAM" id="SignalP"/>
    </source>
</evidence>
<sequence length="37" mass="4239">MAHSQSKLTFLLTAFYLTPLAQPEGCYPFQAQSHHHH</sequence>
<keyword evidence="2" id="KW-0645">Protease</keyword>